<evidence type="ECO:0000256" key="5">
    <source>
        <dbReference type="SAM" id="Coils"/>
    </source>
</evidence>
<dbReference type="InterPro" id="IPR055477">
    <property type="entry name" value="DUF7049"/>
</dbReference>
<feature type="region of interest" description="Disordered" evidence="6">
    <location>
        <begin position="100"/>
        <end position="120"/>
    </location>
</feature>
<dbReference type="Pfam" id="PF23132">
    <property type="entry name" value="DUF7049"/>
    <property type="match status" value="1"/>
</dbReference>
<evidence type="ECO:0000313" key="8">
    <source>
        <dbReference type="EMBL" id="MBA4628330.1"/>
    </source>
</evidence>
<dbReference type="Pfam" id="PF00010">
    <property type="entry name" value="HLH"/>
    <property type="match status" value="1"/>
</dbReference>
<dbReference type="AlphaFoldDB" id="A0A7C8YXH7"/>
<dbReference type="GO" id="GO:0046983">
    <property type="term" value="F:protein dimerization activity"/>
    <property type="evidence" value="ECO:0007669"/>
    <property type="project" value="InterPro"/>
</dbReference>
<name>A0A7C8YXH7_OPUST</name>
<reference evidence="8" key="2">
    <citation type="submission" date="2020-07" db="EMBL/GenBank/DDBJ databases">
        <authorList>
            <person name="Vera ALvarez R."/>
            <person name="Arias-Moreno D.M."/>
            <person name="Jimenez-Jacinto V."/>
            <person name="Jimenez-Bremont J.F."/>
            <person name="Swaminathan K."/>
            <person name="Moose S.P."/>
            <person name="Guerrero-Gonzalez M.L."/>
            <person name="Marino-Ramirez L."/>
            <person name="Landsman D."/>
            <person name="Rodriguez-Kessler M."/>
            <person name="Delgado-Sanchez P."/>
        </authorList>
    </citation>
    <scope>NUCLEOTIDE SEQUENCE</scope>
    <source>
        <tissue evidence="8">Cladode</tissue>
    </source>
</reference>
<feature type="compositionally biased region" description="Low complexity" evidence="6">
    <location>
        <begin position="100"/>
        <end position="114"/>
    </location>
</feature>
<evidence type="ECO:0000256" key="2">
    <source>
        <dbReference type="ARBA" id="ARBA00023015"/>
    </source>
</evidence>
<dbReference type="CDD" id="cd11393">
    <property type="entry name" value="bHLH_AtbHLH_like"/>
    <property type="match status" value="1"/>
</dbReference>
<dbReference type="PROSITE" id="PS50888">
    <property type="entry name" value="BHLH"/>
    <property type="match status" value="1"/>
</dbReference>
<accession>A0A7C8YXH7</accession>
<evidence type="ECO:0000256" key="3">
    <source>
        <dbReference type="ARBA" id="ARBA00023163"/>
    </source>
</evidence>
<protein>
    <recommendedName>
        <fullName evidence="7">BHLH domain-containing protein</fullName>
    </recommendedName>
</protein>
<dbReference type="InterPro" id="IPR036638">
    <property type="entry name" value="HLH_DNA-bd_sf"/>
</dbReference>
<organism evidence="8">
    <name type="scientific">Opuntia streptacantha</name>
    <name type="common">Prickly pear cactus</name>
    <name type="synonym">Opuntia cardona</name>
    <dbReference type="NCBI Taxonomy" id="393608"/>
    <lineage>
        <taxon>Eukaryota</taxon>
        <taxon>Viridiplantae</taxon>
        <taxon>Streptophyta</taxon>
        <taxon>Embryophyta</taxon>
        <taxon>Tracheophyta</taxon>
        <taxon>Spermatophyta</taxon>
        <taxon>Magnoliopsida</taxon>
        <taxon>eudicotyledons</taxon>
        <taxon>Gunneridae</taxon>
        <taxon>Pentapetalae</taxon>
        <taxon>Caryophyllales</taxon>
        <taxon>Cactineae</taxon>
        <taxon>Cactaceae</taxon>
        <taxon>Opuntioideae</taxon>
        <taxon>Opuntia</taxon>
    </lineage>
</organism>
<dbReference type="InterPro" id="IPR011598">
    <property type="entry name" value="bHLH_dom"/>
</dbReference>
<dbReference type="PANTHER" id="PTHR46665">
    <property type="entry name" value="TRANSCRIPTION FACTOR BHLH041-RELATED-RELATED"/>
    <property type="match status" value="1"/>
</dbReference>
<sequence length="372" mass="42432">MSHIPQMNVETKMQTLFPEDFARQVQQSSSVIAMEIPRITDQNWPSSSSSMDSPEYSSLLYSMPSSSSYLQAQLHNIPFPTPESTDAALTRAYLAILSSPSSSSTSQQTSTQQPALPHGYQMSQRPSAFRTYGAGLGPSIREMRFNLRRQTMLKRAIAYFKGLNYRRMQEEVTLQGSTRPTSTQLHHMISERRRREKINESFQALRSLLPQGTKKDKASVLRTTKEYLNSLKTQLEELSRRNQLLEAQLLTKNKGATPQKVDHEPPSDEERLNVCTMPVSESTSTGERRVDLCIMLRGEYPAADLIIRVLEFLKTVREASLVSMEAHETRPHQGADQSPTNWMTFRMRIEEPEWNESNFKEAVKRILADFGH</sequence>
<dbReference type="SMART" id="SM00353">
    <property type="entry name" value="HLH"/>
    <property type="match status" value="1"/>
</dbReference>
<dbReference type="SUPFAM" id="SSF47459">
    <property type="entry name" value="HLH, helix-loop-helix DNA-binding domain"/>
    <property type="match status" value="1"/>
</dbReference>
<dbReference type="Gene3D" id="4.10.280.10">
    <property type="entry name" value="Helix-loop-helix DNA-binding domain"/>
    <property type="match status" value="1"/>
</dbReference>
<proteinExistence type="predicted"/>
<evidence type="ECO:0000256" key="1">
    <source>
        <dbReference type="ARBA" id="ARBA00004123"/>
    </source>
</evidence>
<evidence type="ECO:0000256" key="4">
    <source>
        <dbReference type="ARBA" id="ARBA00023242"/>
    </source>
</evidence>
<keyword evidence="4" id="KW-0539">Nucleus</keyword>
<evidence type="ECO:0000259" key="7">
    <source>
        <dbReference type="PROSITE" id="PS50888"/>
    </source>
</evidence>
<dbReference type="EMBL" id="GISG01065515">
    <property type="protein sequence ID" value="MBA4628330.1"/>
    <property type="molecule type" value="Transcribed_RNA"/>
</dbReference>
<dbReference type="PANTHER" id="PTHR46665:SF1">
    <property type="entry name" value="SPERMATOGENESIS- AND OOGENESIS-SPECIFIC BASIC HELIX-LOOP-HELIX-CONTAINING PROTEIN 1"/>
    <property type="match status" value="1"/>
</dbReference>
<keyword evidence="2" id="KW-0805">Transcription regulation</keyword>
<keyword evidence="5" id="KW-0175">Coiled coil</keyword>
<evidence type="ECO:0000256" key="6">
    <source>
        <dbReference type="SAM" id="MobiDB-lite"/>
    </source>
</evidence>
<reference evidence="8" key="1">
    <citation type="journal article" date="2013" name="J. Plant Res.">
        <title>Effect of fungi and light on seed germination of three Opuntia species from semiarid lands of central Mexico.</title>
        <authorList>
            <person name="Delgado-Sanchez P."/>
            <person name="Jimenez-Bremont J.F."/>
            <person name="Guerrero-Gonzalez Mde L."/>
            <person name="Flores J."/>
        </authorList>
    </citation>
    <scope>NUCLEOTIDE SEQUENCE</scope>
    <source>
        <tissue evidence="8">Cladode</tissue>
    </source>
</reference>
<dbReference type="GO" id="GO:0005634">
    <property type="term" value="C:nucleus"/>
    <property type="evidence" value="ECO:0007669"/>
    <property type="project" value="UniProtKB-SubCell"/>
</dbReference>
<feature type="coiled-coil region" evidence="5">
    <location>
        <begin position="221"/>
        <end position="248"/>
    </location>
</feature>
<comment type="subcellular location">
    <subcellularLocation>
        <location evidence="1">Nucleus</location>
    </subcellularLocation>
</comment>
<dbReference type="InterPro" id="IPR044658">
    <property type="entry name" value="bHLH92/bHLH041-like"/>
</dbReference>
<dbReference type="InterPro" id="IPR045239">
    <property type="entry name" value="bHLH95_bHLH"/>
</dbReference>
<feature type="domain" description="BHLH" evidence="7">
    <location>
        <begin position="182"/>
        <end position="231"/>
    </location>
</feature>
<keyword evidence="3" id="KW-0804">Transcription</keyword>